<dbReference type="PANTHER" id="PTHR47447:SF28">
    <property type="entry name" value="PENTACOTRIPEPTIDE-REPEAT REGION OF PRORP DOMAIN-CONTAINING PROTEIN"/>
    <property type="match status" value="1"/>
</dbReference>
<keyword evidence="2" id="KW-0677">Repeat</keyword>
<accession>A0A6N2N7S8</accession>
<dbReference type="InterPro" id="IPR011990">
    <property type="entry name" value="TPR-like_helical_dom_sf"/>
</dbReference>
<evidence type="ECO:0000256" key="3">
    <source>
        <dbReference type="PROSITE-ProRule" id="PRU00708"/>
    </source>
</evidence>
<dbReference type="Pfam" id="PF13041">
    <property type="entry name" value="PPR_2"/>
    <property type="match status" value="3"/>
</dbReference>
<dbReference type="PANTHER" id="PTHR47447">
    <property type="entry name" value="OS03G0856100 PROTEIN"/>
    <property type="match status" value="1"/>
</dbReference>
<reference evidence="4" key="1">
    <citation type="submission" date="2019-03" db="EMBL/GenBank/DDBJ databases">
        <authorList>
            <person name="Mank J."/>
            <person name="Almeida P."/>
        </authorList>
    </citation>
    <scope>NUCLEOTIDE SEQUENCE</scope>
    <source>
        <strain evidence="4">78183</strain>
    </source>
</reference>
<feature type="repeat" description="PPR" evidence="3">
    <location>
        <begin position="429"/>
        <end position="463"/>
    </location>
</feature>
<dbReference type="PROSITE" id="PS51375">
    <property type="entry name" value="PPR"/>
    <property type="match status" value="5"/>
</dbReference>
<feature type="repeat" description="PPR" evidence="3">
    <location>
        <begin position="394"/>
        <end position="428"/>
    </location>
</feature>
<feature type="repeat" description="PPR" evidence="3">
    <location>
        <begin position="337"/>
        <end position="371"/>
    </location>
</feature>
<sequence length="624" mass="69203">MGAAKRGDFDRARSLIDEILGFRKKKDCAFRKVDDVNDDDGPMNLEPNLVTYTTLISAYCKQHGLSEALSLMVLQAWDLDKAKALKDGQVLNCIPNNITYTAMIDGCCKLGDMDGAESLLREMERKQAGKQDAAVDLYNEMKLNGLEENSFVVDAFINNLKRSQKMEEAEGLCKNMMSKGLSLDRVNYTSLMDAFFKTGRESDALNMAEKMAETESVYSGIRELGLAPDRATYNTMINAYCNMENAIKLWNEMKDHSVMPNSITCNILVGGLSKAGETERAMDADTILQMHKRLVGMGLKVNQEVYNSLITVLCGLGMTKRATLVLNNMTKEGISADTVTYNALIHGHFKSSHIEKALATYTQMLNEGVSPAAGSMSKAHEILGKMKESGLDPDASLYNTLISGHGKIGNKKEAIKFYCEMVTKGLVPKTSTYNVIIEDFAKVGKMDQARELLNEMQVRRVPPNSSTYDILICGWCNLSKQPELDRISKKTCRTEARTLFAEMNEKGFVPCENTLACISSTFARPGMVVVLEVEGHEVINGGSDTQYACLFYSVISLGHAFANISFKLLLALNDSMRRGEKAINITSLNLKAIQRSQKSANPSEMGTYSFYAWDELYHHAMNGR</sequence>
<evidence type="ECO:0000256" key="1">
    <source>
        <dbReference type="ARBA" id="ARBA00007626"/>
    </source>
</evidence>
<gene>
    <name evidence="4" type="ORF">SVIM_LOCUS478243</name>
</gene>
<dbReference type="Gene3D" id="1.25.40.10">
    <property type="entry name" value="Tetratricopeptide repeat domain"/>
    <property type="match status" value="5"/>
</dbReference>
<evidence type="ECO:0000313" key="4">
    <source>
        <dbReference type="EMBL" id="VFU63012.1"/>
    </source>
</evidence>
<evidence type="ECO:0008006" key="5">
    <source>
        <dbReference type="Google" id="ProtNLM"/>
    </source>
</evidence>
<evidence type="ECO:0000256" key="2">
    <source>
        <dbReference type="ARBA" id="ARBA00022737"/>
    </source>
</evidence>
<comment type="similarity">
    <text evidence="1">Belongs to the PPR family. P subfamily.</text>
</comment>
<dbReference type="InterPro" id="IPR002885">
    <property type="entry name" value="PPR_rpt"/>
</dbReference>
<proteinExistence type="inferred from homology"/>
<dbReference type="Pfam" id="PF12854">
    <property type="entry name" value="PPR_1"/>
    <property type="match status" value="3"/>
</dbReference>
<dbReference type="AlphaFoldDB" id="A0A6N2N7S8"/>
<dbReference type="NCBIfam" id="TIGR00756">
    <property type="entry name" value="PPR"/>
    <property type="match status" value="6"/>
</dbReference>
<name>A0A6N2N7S8_SALVM</name>
<dbReference type="Pfam" id="PF01535">
    <property type="entry name" value="PPR"/>
    <property type="match status" value="2"/>
</dbReference>
<feature type="repeat" description="PPR" evidence="3">
    <location>
        <begin position="302"/>
        <end position="336"/>
    </location>
</feature>
<protein>
    <recommendedName>
        <fullName evidence="5">Pentacotripeptide-repeat region of PRORP domain-containing protein</fullName>
    </recommendedName>
</protein>
<organism evidence="4">
    <name type="scientific">Salix viminalis</name>
    <name type="common">Common osier</name>
    <name type="synonym">Basket willow</name>
    <dbReference type="NCBI Taxonomy" id="40686"/>
    <lineage>
        <taxon>Eukaryota</taxon>
        <taxon>Viridiplantae</taxon>
        <taxon>Streptophyta</taxon>
        <taxon>Embryophyta</taxon>
        <taxon>Tracheophyta</taxon>
        <taxon>Spermatophyta</taxon>
        <taxon>Magnoliopsida</taxon>
        <taxon>eudicotyledons</taxon>
        <taxon>Gunneridae</taxon>
        <taxon>Pentapetalae</taxon>
        <taxon>rosids</taxon>
        <taxon>fabids</taxon>
        <taxon>Malpighiales</taxon>
        <taxon>Salicaceae</taxon>
        <taxon>Saliceae</taxon>
        <taxon>Salix</taxon>
    </lineage>
</organism>
<dbReference type="EMBL" id="CAADRP010002181">
    <property type="protein sequence ID" value="VFU63012.1"/>
    <property type="molecule type" value="Genomic_DNA"/>
</dbReference>
<feature type="repeat" description="PPR" evidence="3">
    <location>
        <begin position="96"/>
        <end position="126"/>
    </location>
</feature>